<dbReference type="Proteomes" id="UP000235616">
    <property type="component" value="Unassembled WGS sequence"/>
</dbReference>
<dbReference type="GO" id="GO:0003677">
    <property type="term" value="F:DNA binding"/>
    <property type="evidence" value="ECO:0007669"/>
    <property type="project" value="UniProtKB-KW"/>
</dbReference>
<evidence type="ECO:0000256" key="3">
    <source>
        <dbReference type="ARBA" id="ARBA00023125"/>
    </source>
</evidence>
<dbReference type="AlphaFoldDB" id="A0A2N7VAY6"/>
<evidence type="ECO:0000256" key="2">
    <source>
        <dbReference type="ARBA" id="ARBA00023015"/>
    </source>
</evidence>
<dbReference type="RefSeq" id="WP_102649518.1">
    <property type="nucleotide sequence ID" value="NZ_PNYA01000056.1"/>
</dbReference>
<evidence type="ECO:0000313" key="6">
    <source>
        <dbReference type="EMBL" id="PMS13967.1"/>
    </source>
</evidence>
<dbReference type="PANTHER" id="PTHR30537">
    <property type="entry name" value="HTH-TYPE TRANSCRIPTIONAL REGULATOR"/>
    <property type="match status" value="1"/>
</dbReference>
<reference evidence="6 7" key="1">
    <citation type="submission" date="2018-01" db="EMBL/GenBank/DDBJ databases">
        <title>Whole genome analyses suggest that Burkholderia sensu lato contains two further novel genera in the rhizoxinica-symbiotica group Mycetohabitans gen. nov., and Trinickia gen. nov.: implications for the evolution of diazotrophy and nodulation in the Burkholderiaceae.</title>
        <authorList>
            <person name="Estrada-de los Santos P."/>
            <person name="Palmer M."/>
            <person name="Chavez-Ramirez B."/>
            <person name="Beukes C."/>
            <person name="Steenkamp E.T."/>
            <person name="Hirsch A.M."/>
            <person name="Manyaka P."/>
            <person name="Maluk M."/>
            <person name="Lafos M."/>
            <person name="Crook M."/>
            <person name="Gross E."/>
            <person name="Simon M.F."/>
            <person name="Bueno dos Reis Junior F."/>
            <person name="Poole P.S."/>
            <person name="Venter S.N."/>
            <person name="James E.K."/>
        </authorList>
    </citation>
    <scope>NUCLEOTIDE SEQUENCE [LARGE SCALE GENOMIC DNA]</scope>
    <source>
        <strain evidence="6 7">GIMN1.004</strain>
    </source>
</reference>
<keyword evidence="2" id="KW-0805">Transcription regulation</keyword>
<keyword evidence="7" id="KW-1185">Reference proteome</keyword>
<sequence length="310" mass="34205">MRSSSEKLSGSISVFAAVVDAGTFVAASEVIGMTPPGVSRAIARLEKRLNIRLFSRTTRSVSLTEEGRRFYEQVMPHLAGLEEAAAAAAGGASAVRGKLRINLDPVVYRTILGQQLDAFMDAHPELEIEFIARDSLGDLVMDGFDLAVRFGEPKASTLIARKLLDTRIVTVAAPSYVARWGRPAKPEDLQGRSHRCLEFRNPETGKPFQWEFHRKRKRIVVDTQGRLTVNDPGALLNACLAGSGIAQMLLFGAEPLIADGRLVNLFPEWVDERYPLYVYYASRHHVPAKTRAFLDFVVELTGDHESAGTR</sequence>
<feature type="domain" description="HTH lysR-type" evidence="5">
    <location>
        <begin position="14"/>
        <end position="64"/>
    </location>
</feature>
<keyword evidence="3" id="KW-0238">DNA-binding</keyword>
<dbReference type="SUPFAM" id="SSF53850">
    <property type="entry name" value="Periplasmic binding protein-like II"/>
    <property type="match status" value="1"/>
</dbReference>
<dbReference type="FunFam" id="1.10.10.10:FF:000001">
    <property type="entry name" value="LysR family transcriptional regulator"/>
    <property type="match status" value="1"/>
</dbReference>
<dbReference type="SUPFAM" id="SSF46785">
    <property type="entry name" value="Winged helix' DNA-binding domain"/>
    <property type="match status" value="1"/>
</dbReference>
<dbReference type="InterPro" id="IPR058163">
    <property type="entry name" value="LysR-type_TF_proteobact-type"/>
</dbReference>
<comment type="similarity">
    <text evidence="1">Belongs to the LysR transcriptional regulatory family.</text>
</comment>
<dbReference type="Gene3D" id="3.40.190.290">
    <property type="match status" value="1"/>
</dbReference>
<name>A0A2N7VAY6_9BURK</name>
<protein>
    <submittedName>
        <fullName evidence="6">LysR family transcriptional regulator</fullName>
    </submittedName>
</protein>
<evidence type="ECO:0000259" key="5">
    <source>
        <dbReference type="PROSITE" id="PS50931"/>
    </source>
</evidence>
<gene>
    <name evidence="6" type="ORF">C0Z18_32225</name>
</gene>
<dbReference type="OrthoDB" id="8650959at2"/>
<dbReference type="Pfam" id="PF00126">
    <property type="entry name" value="HTH_1"/>
    <property type="match status" value="1"/>
</dbReference>
<proteinExistence type="inferred from homology"/>
<keyword evidence="4" id="KW-0804">Transcription</keyword>
<dbReference type="EMBL" id="PNYA01000056">
    <property type="protein sequence ID" value="PMS13967.1"/>
    <property type="molecule type" value="Genomic_DNA"/>
</dbReference>
<dbReference type="Pfam" id="PF03466">
    <property type="entry name" value="LysR_substrate"/>
    <property type="match status" value="1"/>
</dbReference>
<dbReference type="Gene3D" id="1.10.10.10">
    <property type="entry name" value="Winged helix-like DNA-binding domain superfamily/Winged helix DNA-binding domain"/>
    <property type="match status" value="1"/>
</dbReference>
<dbReference type="InterPro" id="IPR005119">
    <property type="entry name" value="LysR_subst-bd"/>
</dbReference>
<dbReference type="InterPro" id="IPR036388">
    <property type="entry name" value="WH-like_DNA-bd_sf"/>
</dbReference>
<evidence type="ECO:0000256" key="4">
    <source>
        <dbReference type="ARBA" id="ARBA00023163"/>
    </source>
</evidence>
<comment type="caution">
    <text evidence="6">The sequence shown here is derived from an EMBL/GenBank/DDBJ whole genome shotgun (WGS) entry which is preliminary data.</text>
</comment>
<organism evidence="6 7">
    <name type="scientific">Trinickia dabaoshanensis</name>
    <dbReference type="NCBI Taxonomy" id="564714"/>
    <lineage>
        <taxon>Bacteria</taxon>
        <taxon>Pseudomonadati</taxon>
        <taxon>Pseudomonadota</taxon>
        <taxon>Betaproteobacteria</taxon>
        <taxon>Burkholderiales</taxon>
        <taxon>Burkholderiaceae</taxon>
        <taxon>Trinickia</taxon>
    </lineage>
</organism>
<evidence type="ECO:0000313" key="7">
    <source>
        <dbReference type="Proteomes" id="UP000235616"/>
    </source>
</evidence>
<dbReference type="CDD" id="cd08422">
    <property type="entry name" value="PBP2_CrgA_like"/>
    <property type="match status" value="1"/>
</dbReference>
<evidence type="ECO:0000256" key="1">
    <source>
        <dbReference type="ARBA" id="ARBA00009437"/>
    </source>
</evidence>
<dbReference type="InterPro" id="IPR036390">
    <property type="entry name" value="WH_DNA-bd_sf"/>
</dbReference>
<dbReference type="PANTHER" id="PTHR30537:SF5">
    <property type="entry name" value="HTH-TYPE TRANSCRIPTIONAL ACTIVATOR TTDR-RELATED"/>
    <property type="match status" value="1"/>
</dbReference>
<accession>A0A2N7VAY6</accession>
<dbReference type="GO" id="GO:0003700">
    <property type="term" value="F:DNA-binding transcription factor activity"/>
    <property type="evidence" value="ECO:0007669"/>
    <property type="project" value="InterPro"/>
</dbReference>
<dbReference type="PROSITE" id="PS50931">
    <property type="entry name" value="HTH_LYSR"/>
    <property type="match status" value="1"/>
</dbReference>
<dbReference type="InterPro" id="IPR000847">
    <property type="entry name" value="LysR_HTH_N"/>
</dbReference>